<proteinExistence type="predicted"/>
<reference evidence="1 2" key="1">
    <citation type="submission" date="2021-03" db="EMBL/GenBank/DDBJ databases">
        <title>Genomic Encyclopedia of Type Strains, Phase III (KMG-III): the genomes of soil and plant-associated and newly described type strains.</title>
        <authorList>
            <person name="Whitman W."/>
        </authorList>
    </citation>
    <scope>NUCLEOTIDE SEQUENCE [LARGE SCALE GENOMIC DNA]</scope>
    <source>
        <strain evidence="1 2">IMMIB AFH-6</strain>
    </source>
</reference>
<sequence length="183" mass="21329">MFSAVRVLVGWHIEWNDDAAHRIRELAIQIEKEDRHNLVGSVWLNAKYAEDGQLRNFINYNTSRWLSSSFLARQVVATLPRLRRMQKLCTEIERKVSDRGLSGAASVLRNLDNIRLAEKFDGRDILYFKHGNAADKTFPLHKFLICLEVLQSENFGSEEKSKLKRFLLENVKDPIYKMFFATL</sequence>
<comment type="caution">
    <text evidence="1">The sequence shown here is derived from an EMBL/GenBank/DDBJ whole genome shotgun (WGS) entry which is preliminary data.</text>
</comment>
<dbReference type="EMBL" id="JAGINP010000016">
    <property type="protein sequence ID" value="MBP2294507.1"/>
    <property type="molecule type" value="Genomic_DNA"/>
</dbReference>
<evidence type="ECO:0000313" key="1">
    <source>
        <dbReference type="EMBL" id="MBP2294507.1"/>
    </source>
</evidence>
<name>A0ABS4SPX0_9PROT</name>
<evidence type="ECO:0008006" key="3">
    <source>
        <dbReference type="Google" id="ProtNLM"/>
    </source>
</evidence>
<dbReference type="RefSeq" id="WP_209768704.1">
    <property type="nucleotide sequence ID" value="NZ_JAGINP010000016.1"/>
</dbReference>
<accession>A0ABS4SPX0</accession>
<keyword evidence="2" id="KW-1185">Reference proteome</keyword>
<evidence type="ECO:0000313" key="2">
    <source>
        <dbReference type="Proteomes" id="UP000781958"/>
    </source>
</evidence>
<dbReference type="Proteomes" id="UP000781958">
    <property type="component" value="Unassembled WGS sequence"/>
</dbReference>
<gene>
    <name evidence="1" type="ORF">J2851_004297</name>
</gene>
<organism evidence="1 2">
    <name type="scientific">Azospirillum rugosum</name>
    <dbReference type="NCBI Taxonomy" id="416170"/>
    <lineage>
        <taxon>Bacteria</taxon>
        <taxon>Pseudomonadati</taxon>
        <taxon>Pseudomonadota</taxon>
        <taxon>Alphaproteobacteria</taxon>
        <taxon>Rhodospirillales</taxon>
        <taxon>Azospirillaceae</taxon>
        <taxon>Azospirillum</taxon>
    </lineage>
</organism>
<protein>
    <recommendedName>
        <fullName evidence="3">ApeA N-terminal domain-containing protein</fullName>
    </recommendedName>
</protein>